<accession>A0A0D6R1K7</accession>
<organism evidence="3">
    <name type="scientific">Araucaria cunninghamii</name>
    <name type="common">Hoop pine</name>
    <name type="synonym">Moreton Bay pine</name>
    <dbReference type="NCBI Taxonomy" id="56994"/>
    <lineage>
        <taxon>Eukaryota</taxon>
        <taxon>Viridiplantae</taxon>
        <taxon>Streptophyta</taxon>
        <taxon>Embryophyta</taxon>
        <taxon>Tracheophyta</taxon>
        <taxon>Spermatophyta</taxon>
        <taxon>Pinopsida</taxon>
        <taxon>Pinidae</taxon>
        <taxon>Conifers II</taxon>
        <taxon>Araucariales</taxon>
        <taxon>Araucariaceae</taxon>
        <taxon>Araucaria</taxon>
    </lineage>
</organism>
<proteinExistence type="predicted"/>
<dbReference type="SMART" id="SM00256">
    <property type="entry name" value="FBOX"/>
    <property type="match status" value="1"/>
</dbReference>
<dbReference type="SUPFAM" id="SSF81383">
    <property type="entry name" value="F-box domain"/>
    <property type="match status" value="1"/>
</dbReference>
<dbReference type="InterPro" id="IPR015915">
    <property type="entry name" value="Kelch-typ_b-propeller"/>
</dbReference>
<evidence type="ECO:0000313" key="3">
    <source>
        <dbReference type="EMBL" id="JAG95795.1"/>
    </source>
</evidence>
<dbReference type="EMBL" id="GCKF01039507">
    <property type="protein sequence ID" value="JAG95795.1"/>
    <property type="molecule type" value="Transcribed_RNA"/>
</dbReference>
<keyword evidence="1" id="KW-0677">Repeat</keyword>
<sequence>MMALPSSGSRMEAKIWSNLPDEVVERILARLPAESFLCLRCVCKRWNALLSSPSFVSLCCKISHRPWLVMFRRRDHRICRAYDIFISKWHNISLCFLPYQTAEVVAASGGLLCLRTPFSLSVCNPLTKTWREFPFYSHEHNWCAIALVAEEGPKGYKIVVAGSSLDRRTEAYDSITDSWKRTEDLPLRTNLRYEATYCDGVLYFTTSDHFVIMGYNLQRGSWSRVEAPMPESLICNRLVSCGNRLYIVGGVGHNGISRSIWVWELSQDGREWREVQKLPEMMCKKFLAICYHNYEHISCVGHEDYICLSCFTSPEVLVYKLSRRTWHWLPRCPYIPDEASYGFKWFSFIPSLYALV</sequence>
<dbReference type="EMBL" id="GCKF01039509">
    <property type="protein sequence ID" value="JAG95794.1"/>
    <property type="molecule type" value="Transcribed_RNA"/>
</dbReference>
<dbReference type="Pfam" id="PF00646">
    <property type="entry name" value="F-box"/>
    <property type="match status" value="1"/>
</dbReference>
<dbReference type="AlphaFoldDB" id="A0A0D6R1K7"/>
<reference evidence="3" key="1">
    <citation type="submission" date="2015-03" db="EMBL/GenBank/DDBJ databases">
        <title>A transcriptome of Araucaria cunninghamii, an australian fine timber species.</title>
        <authorList>
            <person name="Jing Yi C.J.Y."/>
            <person name="Yin San L.Y.S."/>
            <person name="Abdul Karim S.S."/>
            <person name="Wan Azmi N.N."/>
            <person name="Hercus R.R."/>
            <person name="Croft L.L."/>
        </authorList>
    </citation>
    <scope>NUCLEOTIDE SEQUENCE</scope>
    <source>
        <strain evidence="3">MI0301</strain>
        <tissue evidence="3">Leaf</tissue>
    </source>
</reference>
<dbReference type="Pfam" id="PF03478">
    <property type="entry name" value="Beta-prop_KIB1-4"/>
    <property type="match status" value="1"/>
</dbReference>
<dbReference type="InterPro" id="IPR001810">
    <property type="entry name" value="F-box_dom"/>
</dbReference>
<dbReference type="Gene3D" id="2.120.10.80">
    <property type="entry name" value="Kelch-type beta propeller"/>
    <property type="match status" value="1"/>
</dbReference>
<dbReference type="SUPFAM" id="SSF117281">
    <property type="entry name" value="Kelch motif"/>
    <property type="match status" value="1"/>
</dbReference>
<dbReference type="PANTHER" id="PTHR31672:SF2">
    <property type="entry name" value="F-BOX DOMAIN-CONTAINING PROTEIN"/>
    <property type="match status" value="1"/>
</dbReference>
<dbReference type="FunFam" id="1.20.1280.50:FF:000008">
    <property type="entry name" value="F-box only protein 6"/>
    <property type="match status" value="1"/>
</dbReference>
<dbReference type="Gene3D" id="1.20.1280.50">
    <property type="match status" value="1"/>
</dbReference>
<name>A0A0D6R1K7_ARACU</name>
<dbReference type="InterPro" id="IPR036047">
    <property type="entry name" value="F-box-like_dom_sf"/>
</dbReference>
<dbReference type="InterPro" id="IPR050796">
    <property type="entry name" value="SCF_F-box_component"/>
</dbReference>
<dbReference type="PROSITE" id="PS50181">
    <property type="entry name" value="FBOX"/>
    <property type="match status" value="1"/>
</dbReference>
<feature type="domain" description="F-box" evidence="2">
    <location>
        <begin position="13"/>
        <end position="58"/>
    </location>
</feature>
<dbReference type="PANTHER" id="PTHR31672">
    <property type="entry name" value="BNACNNG10540D PROTEIN"/>
    <property type="match status" value="1"/>
</dbReference>
<dbReference type="InterPro" id="IPR005174">
    <property type="entry name" value="KIB1-4_b-propeller"/>
</dbReference>
<evidence type="ECO:0000259" key="2">
    <source>
        <dbReference type="PROSITE" id="PS50181"/>
    </source>
</evidence>
<protein>
    <recommendedName>
        <fullName evidence="2">F-box domain-containing protein</fullName>
    </recommendedName>
</protein>
<dbReference type="CDD" id="cd22157">
    <property type="entry name" value="F-box_AtFBW1-like"/>
    <property type="match status" value="1"/>
</dbReference>
<evidence type="ECO:0000256" key="1">
    <source>
        <dbReference type="ARBA" id="ARBA00022737"/>
    </source>
</evidence>